<proteinExistence type="predicted"/>
<comment type="caution">
    <text evidence="7">The sequence shown here is derived from an EMBL/GenBank/DDBJ whole genome shotgun (WGS) entry which is preliminary data.</text>
</comment>
<evidence type="ECO:0000256" key="4">
    <source>
        <dbReference type="ARBA" id="ARBA00023136"/>
    </source>
</evidence>
<dbReference type="PROSITE" id="PS00217">
    <property type="entry name" value="SUGAR_TRANSPORT_2"/>
    <property type="match status" value="1"/>
</dbReference>
<feature type="transmembrane region" description="Helical" evidence="5">
    <location>
        <begin position="22"/>
        <end position="44"/>
    </location>
</feature>
<feature type="transmembrane region" description="Helical" evidence="5">
    <location>
        <begin position="234"/>
        <end position="253"/>
    </location>
</feature>
<evidence type="ECO:0000256" key="5">
    <source>
        <dbReference type="SAM" id="Phobius"/>
    </source>
</evidence>
<dbReference type="InterPro" id="IPR020846">
    <property type="entry name" value="MFS_dom"/>
</dbReference>
<feature type="domain" description="Major facilitator superfamily (MFS) profile" evidence="6">
    <location>
        <begin position="19"/>
        <end position="496"/>
    </location>
</feature>
<evidence type="ECO:0000256" key="3">
    <source>
        <dbReference type="ARBA" id="ARBA00022989"/>
    </source>
</evidence>
<feature type="transmembrane region" description="Helical" evidence="5">
    <location>
        <begin position="367"/>
        <end position="390"/>
    </location>
</feature>
<dbReference type="PANTHER" id="PTHR23501:SF197">
    <property type="entry name" value="COMD"/>
    <property type="match status" value="1"/>
</dbReference>
<feature type="transmembrane region" description="Helical" evidence="5">
    <location>
        <begin position="411"/>
        <end position="431"/>
    </location>
</feature>
<feature type="transmembrane region" description="Helical" evidence="5">
    <location>
        <begin position="170"/>
        <end position="191"/>
    </location>
</feature>
<evidence type="ECO:0000259" key="6">
    <source>
        <dbReference type="PROSITE" id="PS50850"/>
    </source>
</evidence>
<dbReference type="InterPro" id="IPR011701">
    <property type="entry name" value="MFS"/>
</dbReference>
<dbReference type="Gene3D" id="1.20.1720.10">
    <property type="entry name" value="Multidrug resistance protein D"/>
    <property type="match status" value="1"/>
</dbReference>
<keyword evidence="4 5" id="KW-0472">Membrane</keyword>
<gene>
    <name evidence="7" type="ORF">GCM10011320_10140</name>
</gene>
<dbReference type="PANTHER" id="PTHR23501">
    <property type="entry name" value="MAJOR FACILITATOR SUPERFAMILY"/>
    <property type="match status" value="1"/>
</dbReference>
<dbReference type="SUPFAM" id="SSF103473">
    <property type="entry name" value="MFS general substrate transporter"/>
    <property type="match status" value="1"/>
</dbReference>
<reference evidence="7" key="2">
    <citation type="submission" date="2020-09" db="EMBL/GenBank/DDBJ databases">
        <authorList>
            <person name="Sun Q."/>
            <person name="Zhou Y."/>
        </authorList>
    </citation>
    <scope>NUCLEOTIDE SEQUENCE</scope>
    <source>
        <strain evidence="7">CGMCC 1.3617</strain>
    </source>
</reference>
<comment type="subcellular location">
    <subcellularLocation>
        <location evidence="1">Membrane</location>
        <topology evidence="1">Multi-pass membrane protein</topology>
    </subcellularLocation>
</comment>
<keyword evidence="2 5" id="KW-0812">Transmembrane</keyword>
<protein>
    <submittedName>
        <fullName evidence="7">MFS transporter</fullName>
    </submittedName>
</protein>
<feature type="transmembrane region" description="Helical" evidence="5">
    <location>
        <begin position="203"/>
        <end position="222"/>
    </location>
</feature>
<evidence type="ECO:0000313" key="8">
    <source>
        <dbReference type="Proteomes" id="UP000661507"/>
    </source>
</evidence>
<dbReference type="PRINTS" id="PR01036">
    <property type="entry name" value="TCRTETB"/>
</dbReference>
<evidence type="ECO:0000313" key="7">
    <source>
        <dbReference type="EMBL" id="GGJ05180.1"/>
    </source>
</evidence>
<sequence>MTAAADPDAIALRDRFMRAFPAVALVIFLSAVDQTIVATALPAIAASMGGIERTSWILVAYLVAATCAAPVFGQLGDVFGRRTMLFGALAVFFAGCLGCALSTTLPVLVSARIVQGFGGGALLTLAQALIGEAVPPRDRGRYQARIAGSYAFASAFGPVAGGYLTEGFGWRSVFLTLLPLAVLCAALAVRLPHVEPARRGVRLRFDWSGLGLFVVMVASALVALDRARRLDPALLPLAGGLAVLALVAGALLLRVERAARDPLLPIAVFAEPSIWRSYAVSACVVGAQVGVVSFLPVWLQTVRGLAPGQSGLMLLAMSVGGASGAFFAGRMVARSGHGMRWPAMLLPVGSAIWAGLAAYAPDLPLTAFVPLLAAASFCSGSSFPVVQVTVQTAAGRERLGAASAGVAFSRSIGAATGTALIAAIVFAAISLSGPGTAPAFQRLVAEGSGFVAAMGPEAAAVLRTELAEAFRMLFVCAAVLTAAGAVFARRVPLQRF</sequence>
<evidence type="ECO:0000256" key="1">
    <source>
        <dbReference type="ARBA" id="ARBA00004141"/>
    </source>
</evidence>
<feature type="transmembrane region" description="Helical" evidence="5">
    <location>
        <begin position="311"/>
        <end position="329"/>
    </location>
</feature>
<accession>A0A917K8Q9</accession>
<feature type="transmembrane region" description="Helical" evidence="5">
    <location>
        <begin position="274"/>
        <end position="299"/>
    </location>
</feature>
<dbReference type="AlphaFoldDB" id="A0A917K8Q9"/>
<feature type="transmembrane region" description="Helical" evidence="5">
    <location>
        <begin position="469"/>
        <end position="488"/>
    </location>
</feature>
<feature type="transmembrane region" description="Helical" evidence="5">
    <location>
        <begin position="56"/>
        <end position="73"/>
    </location>
</feature>
<organism evidence="7 8">
    <name type="scientific">Neoroseomonas lacus</name>
    <dbReference type="NCBI Taxonomy" id="287609"/>
    <lineage>
        <taxon>Bacteria</taxon>
        <taxon>Pseudomonadati</taxon>
        <taxon>Pseudomonadota</taxon>
        <taxon>Alphaproteobacteria</taxon>
        <taxon>Acetobacterales</taxon>
        <taxon>Acetobacteraceae</taxon>
        <taxon>Neoroseomonas</taxon>
    </lineage>
</organism>
<name>A0A917K8Q9_9PROT</name>
<dbReference type="Pfam" id="PF07690">
    <property type="entry name" value="MFS_1"/>
    <property type="match status" value="1"/>
</dbReference>
<dbReference type="PROSITE" id="PS50850">
    <property type="entry name" value="MFS"/>
    <property type="match status" value="1"/>
</dbReference>
<evidence type="ECO:0000256" key="2">
    <source>
        <dbReference type="ARBA" id="ARBA00022692"/>
    </source>
</evidence>
<dbReference type="Proteomes" id="UP000661507">
    <property type="component" value="Unassembled WGS sequence"/>
</dbReference>
<keyword evidence="8" id="KW-1185">Reference proteome</keyword>
<dbReference type="InterPro" id="IPR036259">
    <property type="entry name" value="MFS_trans_sf"/>
</dbReference>
<reference evidence="7" key="1">
    <citation type="journal article" date="2014" name="Int. J. Syst. Evol. Microbiol.">
        <title>Complete genome sequence of Corynebacterium casei LMG S-19264T (=DSM 44701T), isolated from a smear-ripened cheese.</title>
        <authorList>
            <consortium name="US DOE Joint Genome Institute (JGI-PGF)"/>
            <person name="Walter F."/>
            <person name="Albersmeier A."/>
            <person name="Kalinowski J."/>
            <person name="Ruckert C."/>
        </authorList>
    </citation>
    <scope>NUCLEOTIDE SEQUENCE</scope>
    <source>
        <strain evidence="7">CGMCC 1.3617</strain>
    </source>
</reference>
<dbReference type="Gene3D" id="1.20.1250.20">
    <property type="entry name" value="MFS general substrate transporter like domains"/>
    <property type="match status" value="1"/>
</dbReference>
<keyword evidence="3 5" id="KW-1133">Transmembrane helix</keyword>
<dbReference type="RefSeq" id="WP_188965827.1">
    <property type="nucleotide sequence ID" value="NZ_BMKW01000002.1"/>
</dbReference>
<dbReference type="GO" id="GO:0005886">
    <property type="term" value="C:plasma membrane"/>
    <property type="evidence" value="ECO:0007669"/>
    <property type="project" value="TreeGrafter"/>
</dbReference>
<feature type="transmembrane region" description="Helical" evidence="5">
    <location>
        <begin position="85"/>
        <end position="107"/>
    </location>
</feature>
<feature type="transmembrane region" description="Helical" evidence="5">
    <location>
        <begin position="113"/>
        <end position="134"/>
    </location>
</feature>
<dbReference type="InterPro" id="IPR005829">
    <property type="entry name" value="Sugar_transporter_CS"/>
</dbReference>
<feature type="transmembrane region" description="Helical" evidence="5">
    <location>
        <begin position="146"/>
        <end position="164"/>
    </location>
</feature>
<dbReference type="GO" id="GO:0022857">
    <property type="term" value="F:transmembrane transporter activity"/>
    <property type="evidence" value="ECO:0007669"/>
    <property type="project" value="InterPro"/>
</dbReference>
<dbReference type="EMBL" id="BMKW01000002">
    <property type="protein sequence ID" value="GGJ05180.1"/>
    <property type="molecule type" value="Genomic_DNA"/>
</dbReference>
<feature type="transmembrane region" description="Helical" evidence="5">
    <location>
        <begin position="341"/>
        <end position="361"/>
    </location>
</feature>